<reference evidence="1" key="1">
    <citation type="submission" date="2025-08" db="UniProtKB">
        <authorList>
            <consortium name="Ensembl"/>
        </authorList>
    </citation>
    <scope>IDENTIFICATION</scope>
</reference>
<keyword evidence="2" id="KW-1185">Reference proteome</keyword>
<evidence type="ECO:0000313" key="1">
    <source>
        <dbReference type="Ensembl" id="ENSANIP00000025076.1"/>
    </source>
</evidence>
<proteinExistence type="predicted"/>
<dbReference type="Proteomes" id="UP000694541">
    <property type="component" value="Unplaced"/>
</dbReference>
<dbReference type="Ensembl" id="ENSANIT00000025909.1">
    <property type="protein sequence ID" value="ENSANIP00000025076.1"/>
    <property type="gene ID" value="ENSANIG00000016940.1"/>
</dbReference>
<organism evidence="1 2">
    <name type="scientific">Accipiter nisus</name>
    <name type="common">Eurasian sparrowhawk</name>
    <dbReference type="NCBI Taxonomy" id="211598"/>
    <lineage>
        <taxon>Eukaryota</taxon>
        <taxon>Metazoa</taxon>
        <taxon>Chordata</taxon>
        <taxon>Craniata</taxon>
        <taxon>Vertebrata</taxon>
        <taxon>Euteleostomi</taxon>
        <taxon>Archelosauria</taxon>
        <taxon>Archosauria</taxon>
        <taxon>Dinosauria</taxon>
        <taxon>Saurischia</taxon>
        <taxon>Theropoda</taxon>
        <taxon>Coelurosauria</taxon>
        <taxon>Aves</taxon>
        <taxon>Neognathae</taxon>
        <taxon>Neoaves</taxon>
        <taxon>Telluraves</taxon>
        <taxon>Accipitrimorphae</taxon>
        <taxon>Accipitriformes</taxon>
        <taxon>Accipitridae</taxon>
        <taxon>Accipitrinae</taxon>
        <taxon>Accipiter</taxon>
    </lineage>
</organism>
<protein>
    <submittedName>
        <fullName evidence="1">Uncharacterized protein</fullName>
    </submittedName>
</protein>
<reference evidence="1" key="2">
    <citation type="submission" date="2025-09" db="UniProtKB">
        <authorList>
            <consortium name="Ensembl"/>
        </authorList>
    </citation>
    <scope>IDENTIFICATION</scope>
</reference>
<accession>A0A8B9NQA0</accession>
<evidence type="ECO:0000313" key="2">
    <source>
        <dbReference type="Proteomes" id="UP000694541"/>
    </source>
</evidence>
<name>A0A8B9NQA0_9AVES</name>
<dbReference type="AlphaFoldDB" id="A0A8B9NQA0"/>
<sequence>MSSESFCLAAQARFDSKWLKTDLQLAFTRDGLCGLWNEMVKDGEIVYPGTELTQSGELPPRKGMNFYFFFFFVNCFFHCDDENGIQISYCHGTFCLLLSVCTICRCSCFELNTIETDFLKAYRKVMSKPSNEGLILFQPFEIKIHN</sequence>